<gene>
    <name evidence="1" type="ORF">ASCRUDRAFT_70616</name>
</gene>
<dbReference type="InParanoid" id="A0A1D2VGM9"/>
<dbReference type="RefSeq" id="XP_020047049.1">
    <property type="nucleotide sequence ID" value="XM_020191817.1"/>
</dbReference>
<dbReference type="Proteomes" id="UP000095038">
    <property type="component" value="Unassembled WGS sequence"/>
</dbReference>
<name>A0A1D2VGM9_9ASCO</name>
<keyword evidence="2" id="KW-1185">Reference proteome</keyword>
<dbReference type="GeneID" id="30965453"/>
<organism evidence="1 2">
    <name type="scientific">Ascoidea rubescens DSM 1968</name>
    <dbReference type="NCBI Taxonomy" id="1344418"/>
    <lineage>
        <taxon>Eukaryota</taxon>
        <taxon>Fungi</taxon>
        <taxon>Dikarya</taxon>
        <taxon>Ascomycota</taxon>
        <taxon>Saccharomycotina</taxon>
        <taxon>Saccharomycetes</taxon>
        <taxon>Ascoideaceae</taxon>
        <taxon>Ascoidea</taxon>
    </lineage>
</organism>
<proteinExistence type="predicted"/>
<accession>A0A1D2VGM9</accession>
<evidence type="ECO:0000313" key="1">
    <source>
        <dbReference type="EMBL" id="ODV60742.1"/>
    </source>
</evidence>
<sequence length="132" mass="14969">MKSFGWGIGYTKYQGSSTTTPTINKYDQNLKPKIQHLDFTLSSFSIKLSTGVLQKLYNGSYTETKFNYWISNLDTTLAKSFSYINNDNESDAIITFTDRLYPISFSHDGSKSYLQSDIYELLLSTIALGILI</sequence>
<dbReference type="AlphaFoldDB" id="A0A1D2VGM9"/>
<reference evidence="2" key="1">
    <citation type="submission" date="2016-05" db="EMBL/GenBank/DDBJ databases">
        <title>Comparative genomics of biotechnologically important yeasts.</title>
        <authorList>
            <consortium name="DOE Joint Genome Institute"/>
            <person name="Riley R."/>
            <person name="Haridas S."/>
            <person name="Wolfe K.H."/>
            <person name="Lopes M.R."/>
            <person name="Hittinger C.T."/>
            <person name="Goker M."/>
            <person name="Salamov A."/>
            <person name="Wisecaver J."/>
            <person name="Long T.M."/>
            <person name="Aerts A.L."/>
            <person name="Barry K."/>
            <person name="Choi C."/>
            <person name="Clum A."/>
            <person name="Coughlan A.Y."/>
            <person name="Deshpande S."/>
            <person name="Douglass A.P."/>
            <person name="Hanson S.J."/>
            <person name="Klenk H.-P."/>
            <person name="Labutti K."/>
            <person name="Lapidus A."/>
            <person name="Lindquist E."/>
            <person name="Lipzen A."/>
            <person name="Meier-Kolthoff J.P."/>
            <person name="Ohm R.A."/>
            <person name="Otillar R.P."/>
            <person name="Pangilinan J."/>
            <person name="Peng Y."/>
            <person name="Rokas A."/>
            <person name="Rosa C.A."/>
            <person name="Scheuner C."/>
            <person name="Sibirny A.A."/>
            <person name="Slot J.C."/>
            <person name="Stielow J.B."/>
            <person name="Sun H."/>
            <person name="Kurtzman C.P."/>
            <person name="Blackwell M."/>
            <person name="Grigoriev I.V."/>
            <person name="Jeffries T.W."/>
        </authorList>
    </citation>
    <scope>NUCLEOTIDE SEQUENCE [LARGE SCALE GENOMIC DNA]</scope>
    <source>
        <strain evidence="2">DSM 1968</strain>
    </source>
</reference>
<protein>
    <submittedName>
        <fullName evidence="1">Uncharacterized protein</fullName>
    </submittedName>
</protein>
<dbReference type="EMBL" id="KV454481">
    <property type="protein sequence ID" value="ODV60742.1"/>
    <property type="molecule type" value="Genomic_DNA"/>
</dbReference>
<evidence type="ECO:0000313" key="2">
    <source>
        <dbReference type="Proteomes" id="UP000095038"/>
    </source>
</evidence>